<dbReference type="AlphaFoldDB" id="E1QVX0"/>
<dbReference type="STRING" id="633147.Olsu_1163"/>
<evidence type="ECO:0008006" key="3">
    <source>
        <dbReference type="Google" id="ProtNLM"/>
    </source>
</evidence>
<evidence type="ECO:0000313" key="1">
    <source>
        <dbReference type="EMBL" id="ADK68273.1"/>
    </source>
</evidence>
<dbReference type="HOGENOM" id="CLU_078717_1_0_11"/>
<sequence>MPQATSGVIHRPFEDADFDAVVDICVRIWCTGVEGVYDRMIFGRVMTAGALRRSQIATVATKDGVVVGACFGGLSQGGSSTTNEVWSVRFDELMTIARKRAKIGGIEVEETLFSRLRMYTTADVFISFGYTNAESEVNLLVVDPRHMHEGIGTRLFEDMVLALCSEDAHGCFVVLREDYDLEFFEHRGLSCIQRKGGASGDTGDRVIYLYGRRL</sequence>
<accession>E1QVX0</accession>
<keyword evidence="2" id="KW-1185">Reference proteome</keyword>
<dbReference type="GeneID" id="78512584"/>
<protein>
    <recommendedName>
        <fullName evidence="3">GCN5-related N-acetyltransferase</fullName>
    </recommendedName>
</protein>
<dbReference type="Proteomes" id="UP000000333">
    <property type="component" value="Chromosome"/>
</dbReference>
<dbReference type="Gene3D" id="3.40.630.30">
    <property type="match status" value="1"/>
</dbReference>
<dbReference type="KEGG" id="ols:Olsu_1163"/>
<organism evidence="1 2">
    <name type="scientific">Olsenella uli (strain ATCC 49627 / DSM 7084 / CCUG 31166 / CIP 109912 / JCM 12494 / LMG 11480 / NCIMB 702895 / VPI D76D-27C)</name>
    <name type="common">Lactobacillus uli</name>
    <dbReference type="NCBI Taxonomy" id="633147"/>
    <lineage>
        <taxon>Bacteria</taxon>
        <taxon>Bacillati</taxon>
        <taxon>Actinomycetota</taxon>
        <taxon>Coriobacteriia</taxon>
        <taxon>Coriobacteriales</taxon>
        <taxon>Atopobiaceae</taxon>
        <taxon>Olsenella</taxon>
    </lineage>
</organism>
<dbReference type="eggNOG" id="COG0456">
    <property type="taxonomic scope" value="Bacteria"/>
</dbReference>
<dbReference type="PATRIC" id="fig|633147.7.peg.377"/>
<dbReference type="RefSeq" id="WP_013252025.1">
    <property type="nucleotide sequence ID" value="NC_014363.1"/>
</dbReference>
<reference evidence="1 2" key="1">
    <citation type="journal article" date="2010" name="Stand. Genomic Sci.">
        <title>Complete genome sequence of Olsenella uli type strain (VPI D76D-27C).</title>
        <authorList>
            <person name="Goker M."/>
            <person name="Held B."/>
            <person name="Lucas S."/>
            <person name="Nolan M."/>
            <person name="Yasawong M."/>
            <person name="Glavina Del Rio T."/>
            <person name="Tice H."/>
            <person name="Cheng J.F."/>
            <person name="Bruce D."/>
            <person name="Detter J.C."/>
            <person name="Tapia R."/>
            <person name="Han C."/>
            <person name="Goodwin L."/>
            <person name="Pitluck S."/>
            <person name="Liolios K."/>
            <person name="Ivanova N."/>
            <person name="Mavromatis K."/>
            <person name="Mikhailova N."/>
            <person name="Pati A."/>
            <person name="Chen A."/>
            <person name="Palaniappan K."/>
            <person name="Land M."/>
            <person name="Hauser L."/>
            <person name="Chang Y.J."/>
            <person name="Jeffries C.D."/>
            <person name="Rohde M."/>
            <person name="Sikorski J."/>
            <person name="Pukall R."/>
            <person name="Woyke T."/>
            <person name="Bristow J."/>
            <person name="Eisen J.A."/>
            <person name="Markowitz V."/>
            <person name="Hugenholtz P."/>
            <person name="Kyrpides N.C."/>
            <person name="Klenk H.P."/>
            <person name="Lapidus A."/>
        </authorList>
    </citation>
    <scope>NUCLEOTIDE SEQUENCE [LARGE SCALE GENOMIC DNA]</scope>
    <source>
        <strain evidence="2">ATCC 49627 / DSM 7084 / CIP 109912 / JCM 12494 / NCIMB 702895 / VPI D76D-27C</strain>
    </source>
</reference>
<gene>
    <name evidence="1" type="ordered locus">Olsu_1163</name>
</gene>
<evidence type="ECO:0000313" key="2">
    <source>
        <dbReference type="Proteomes" id="UP000000333"/>
    </source>
</evidence>
<proteinExistence type="predicted"/>
<dbReference type="OrthoDB" id="6711752at2"/>
<dbReference type="SUPFAM" id="SSF55729">
    <property type="entry name" value="Acyl-CoA N-acyltransferases (Nat)"/>
    <property type="match status" value="1"/>
</dbReference>
<dbReference type="InterPro" id="IPR016181">
    <property type="entry name" value="Acyl_CoA_acyltransferase"/>
</dbReference>
<name>E1QVX0_OLSUV</name>
<dbReference type="EMBL" id="CP002106">
    <property type="protein sequence ID" value="ADK68273.1"/>
    <property type="molecule type" value="Genomic_DNA"/>
</dbReference>